<dbReference type="RefSeq" id="WP_093194408.1">
    <property type="nucleotide sequence ID" value="NZ_FNEV01000009.1"/>
</dbReference>
<comment type="function">
    <text evidence="9">DNA polymerase III is a complex, multichain enzyme responsible for most of the replicative synthesis in bacteria. This DNA polymerase also exhibits 3' to 5' exonuclease activity. The alpha chain is the DNA polymerase.</text>
</comment>
<dbReference type="Pfam" id="PF02811">
    <property type="entry name" value="PHP"/>
    <property type="match status" value="1"/>
</dbReference>
<dbReference type="InterPro" id="IPR040982">
    <property type="entry name" value="DNA_pol3_finger"/>
</dbReference>
<comment type="similarity">
    <text evidence="2">Belongs to the DNA polymerase type-C family. DnaE subfamily.</text>
</comment>
<evidence type="ECO:0000256" key="4">
    <source>
        <dbReference type="ARBA" id="ARBA00019114"/>
    </source>
</evidence>
<dbReference type="InterPro" id="IPR029460">
    <property type="entry name" value="DNAPol_HHH"/>
</dbReference>
<dbReference type="CDD" id="cd07431">
    <property type="entry name" value="PHP_PolIIIA"/>
    <property type="match status" value="1"/>
</dbReference>
<dbReference type="AlphaFoldDB" id="A0A1G8VHT7"/>
<evidence type="ECO:0000256" key="1">
    <source>
        <dbReference type="ARBA" id="ARBA00004496"/>
    </source>
</evidence>
<evidence type="ECO:0000256" key="5">
    <source>
        <dbReference type="ARBA" id="ARBA00022679"/>
    </source>
</evidence>
<evidence type="ECO:0000256" key="7">
    <source>
        <dbReference type="ARBA" id="ARBA00022705"/>
    </source>
</evidence>
<dbReference type="GO" id="GO:0005737">
    <property type="term" value="C:cytoplasm"/>
    <property type="evidence" value="ECO:0007669"/>
    <property type="project" value="UniProtKB-SubCell"/>
</dbReference>
<dbReference type="InterPro" id="IPR016195">
    <property type="entry name" value="Pol/histidinol_Pase-like"/>
</dbReference>
<sequence>MSYTHIGVRTGYSLMDSTIDTNALVEEVVHKGMGAASISDRESVSALLAFYKACKGRGIKPLLGVELPIVFNEEAYPVILIAESEEGFGNIVELTSRHQLHQGLRLDDIHDLGKEVTALWRTRETPMAQPIVEGRKEEVLSVFRSFESVFSSLFAGVMATDFRQEQILHPHLKEWEKEEQMRCAAISDIRFLHEEDREAYEVLRAMDRGVKFQRGSSPVTVTSFYDPAMVEDFFRDWPEVIINNERIVSGNNVQLKLSRPLLPAYPVHGESSDQFLRRLCEDALKLKFQENRDEAMERLHHELEVISSRNFSDYFLIVWDFVAYAKKNGIKVGPGRGSAAGSIVAYLLDITTVDPLEHGLLFERFLNPERSSMPDIDIDFSDHRRDEVISYVREKYGREYVAQICTFGTFASRSTIREVGKALGVEEEDVTYILKHFPSSKPLGLTETVKQSENLKAFIRNSDVQKRLFRIGSKIEGLPRHMSTHAAGVVISECPLRRFTGLMNHEGPALLTQMTMHDVEALGLLKMDFLGLRNLSFLESVEKNIQKYKDSSFSLEIIPSNDAHTFEQLALGKTNGIFQLESGGMRKVLRQLRPERFEDIVAVNALYRPGPMEFIPDYIERKHGKASVTYPHEQVKEILKETYGVLVYQEQIMKIVQVVAGYSLGEADLFRRAVGKKQGDAIENEEDRFLRGASDRGYDEKVARQLFDWIIRFSNYGFNKSHAVAYSYISYWLAYIKAHYPEYFMAELMNGAVGDRDKLTGYVREAKRDGVLVKPPYINEAFPRAFVRSGSIILGFMLIKGIGYKVGQAIADERKNGYFSDFFDFSMRCSGFMDRNALESLIKAGSFDVHHGNRASLLASIDQALEQSELFKEFRGDKGFLDEWSGELVPKAPLPALKRLNLEKEALGTILSSHPLEEERKALERKNILTLSTMKERKGSVYIAAVIDKIREIRTKRGESMAFLTISDEKDEMDAVIFPEVYRTVSNWLEEDMIIIMQGKIQERNGEKQVQVQKIRPMQEVTEVFIKTTHQKYPHALGTLKEHAEHFPGNYDVYFYVEDEKKVYKVPEGHQISLGEGSEKRLKQEFGEKQVAIRNKWK</sequence>
<dbReference type="Gene3D" id="1.10.10.1600">
    <property type="entry name" value="Bacterial DNA polymerase III alpha subunit, thumb domain"/>
    <property type="match status" value="1"/>
</dbReference>
<evidence type="ECO:0000256" key="8">
    <source>
        <dbReference type="ARBA" id="ARBA00022932"/>
    </source>
</evidence>
<dbReference type="OrthoDB" id="9803237at2"/>
<dbReference type="SUPFAM" id="SSF160975">
    <property type="entry name" value="AF1531-like"/>
    <property type="match status" value="1"/>
</dbReference>
<dbReference type="Pfam" id="PF07733">
    <property type="entry name" value="DNA_pol3_alpha"/>
    <property type="match status" value="1"/>
</dbReference>
<evidence type="ECO:0000256" key="9">
    <source>
        <dbReference type="ARBA" id="ARBA00025611"/>
    </source>
</evidence>
<dbReference type="EC" id="2.7.7.7" evidence="3"/>
<evidence type="ECO:0000313" key="13">
    <source>
        <dbReference type="Proteomes" id="UP000199225"/>
    </source>
</evidence>
<dbReference type="InterPro" id="IPR004805">
    <property type="entry name" value="DnaE2/DnaE/PolC"/>
</dbReference>
<evidence type="ECO:0000259" key="11">
    <source>
        <dbReference type="SMART" id="SM00481"/>
    </source>
</evidence>
<dbReference type="PANTHER" id="PTHR32294:SF0">
    <property type="entry name" value="DNA POLYMERASE III SUBUNIT ALPHA"/>
    <property type="match status" value="1"/>
</dbReference>
<dbReference type="GO" id="GO:0006260">
    <property type="term" value="P:DNA replication"/>
    <property type="evidence" value="ECO:0007669"/>
    <property type="project" value="UniProtKB-KW"/>
</dbReference>
<dbReference type="InterPro" id="IPR004365">
    <property type="entry name" value="NA-bd_OB_tRNA"/>
</dbReference>
<keyword evidence="13" id="KW-1185">Reference proteome</keyword>
<comment type="catalytic activity">
    <reaction evidence="10">
        <text>DNA(n) + a 2'-deoxyribonucleoside 5'-triphosphate = DNA(n+1) + diphosphate</text>
        <dbReference type="Rhea" id="RHEA:22508"/>
        <dbReference type="Rhea" id="RHEA-COMP:17339"/>
        <dbReference type="Rhea" id="RHEA-COMP:17340"/>
        <dbReference type="ChEBI" id="CHEBI:33019"/>
        <dbReference type="ChEBI" id="CHEBI:61560"/>
        <dbReference type="ChEBI" id="CHEBI:173112"/>
        <dbReference type="EC" id="2.7.7.7"/>
    </reaction>
</comment>
<evidence type="ECO:0000256" key="10">
    <source>
        <dbReference type="ARBA" id="ARBA00049244"/>
    </source>
</evidence>
<dbReference type="GO" id="GO:0003676">
    <property type="term" value="F:nucleic acid binding"/>
    <property type="evidence" value="ECO:0007669"/>
    <property type="project" value="InterPro"/>
</dbReference>
<dbReference type="Pfam" id="PF17657">
    <property type="entry name" value="DNA_pol3_finger"/>
    <property type="match status" value="1"/>
</dbReference>
<evidence type="ECO:0000256" key="6">
    <source>
        <dbReference type="ARBA" id="ARBA00022695"/>
    </source>
</evidence>
<dbReference type="GO" id="GO:0003887">
    <property type="term" value="F:DNA-directed DNA polymerase activity"/>
    <property type="evidence" value="ECO:0007669"/>
    <property type="project" value="UniProtKB-KW"/>
</dbReference>
<keyword evidence="7" id="KW-0235">DNA replication</keyword>
<accession>A0A1G8VHT7</accession>
<feature type="domain" description="Polymerase/histidinol phosphatase N-terminal" evidence="11">
    <location>
        <begin position="4"/>
        <end position="71"/>
    </location>
</feature>
<name>A0A1G8VHT7_9BACI</name>
<dbReference type="STRING" id="86666.SAMN04490247_2714"/>
<dbReference type="Pfam" id="PF14579">
    <property type="entry name" value="HHH_6"/>
    <property type="match status" value="1"/>
</dbReference>
<evidence type="ECO:0000256" key="3">
    <source>
        <dbReference type="ARBA" id="ARBA00012417"/>
    </source>
</evidence>
<proteinExistence type="inferred from homology"/>
<dbReference type="Proteomes" id="UP000199225">
    <property type="component" value="Unassembled WGS sequence"/>
</dbReference>
<dbReference type="SMART" id="SM00481">
    <property type="entry name" value="POLIIIAc"/>
    <property type="match status" value="1"/>
</dbReference>
<evidence type="ECO:0000313" key="12">
    <source>
        <dbReference type="EMBL" id="SDJ65661.1"/>
    </source>
</evidence>
<dbReference type="InterPro" id="IPR041931">
    <property type="entry name" value="DNA_pol3_alpha_thumb_dom"/>
</dbReference>
<dbReference type="Pfam" id="PF01336">
    <property type="entry name" value="tRNA_anti-codon"/>
    <property type="match status" value="1"/>
</dbReference>
<comment type="subcellular location">
    <subcellularLocation>
        <location evidence="1">Cytoplasm</location>
    </subcellularLocation>
</comment>
<dbReference type="SUPFAM" id="SSF89550">
    <property type="entry name" value="PHP domain-like"/>
    <property type="match status" value="1"/>
</dbReference>
<dbReference type="NCBIfam" id="NF004226">
    <property type="entry name" value="PRK05673.1"/>
    <property type="match status" value="1"/>
</dbReference>
<dbReference type="NCBIfam" id="TIGR00594">
    <property type="entry name" value="polc"/>
    <property type="match status" value="1"/>
</dbReference>
<keyword evidence="8" id="KW-0239">DNA-directed DNA polymerase</keyword>
<dbReference type="EMBL" id="FNEV01000009">
    <property type="protein sequence ID" value="SDJ65661.1"/>
    <property type="molecule type" value="Genomic_DNA"/>
</dbReference>
<evidence type="ECO:0000256" key="2">
    <source>
        <dbReference type="ARBA" id="ARBA00009496"/>
    </source>
</evidence>
<dbReference type="PANTHER" id="PTHR32294">
    <property type="entry name" value="DNA POLYMERASE III SUBUNIT ALPHA"/>
    <property type="match status" value="1"/>
</dbReference>
<dbReference type="InterPro" id="IPR004013">
    <property type="entry name" value="PHP_dom"/>
</dbReference>
<dbReference type="GO" id="GO:0008408">
    <property type="term" value="F:3'-5' exonuclease activity"/>
    <property type="evidence" value="ECO:0007669"/>
    <property type="project" value="InterPro"/>
</dbReference>
<dbReference type="Gene3D" id="1.10.150.870">
    <property type="match status" value="1"/>
</dbReference>
<gene>
    <name evidence="12" type="ORF">SAMN04490247_2714</name>
</gene>
<reference evidence="13" key="1">
    <citation type="submission" date="2016-10" db="EMBL/GenBank/DDBJ databases">
        <authorList>
            <person name="Varghese N."/>
            <person name="Submissions S."/>
        </authorList>
    </citation>
    <scope>NUCLEOTIDE SEQUENCE [LARGE SCALE GENOMIC DNA]</scope>
    <source>
        <strain evidence="13">DSM 4771</strain>
    </source>
</reference>
<dbReference type="InterPro" id="IPR003141">
    <property type="entry name" value="Pol/His_phosphatase_N"/>
</dbReference>
<keyword evidence="5" id="KW-0808">Transferase</keyword>
<dbReference type="CDD" id="cd04485">
    <property type="entry name" value="DnaE_OBF"/>
    <property type="match status" value="1"/>
</dbReference>
<dbReference type="InterPro" id="IPR011708">
    <property type="entry name" value="DNA_pol3_alpha_NTPase_dom"/>
</dbReference>
<dbReference type="Gene3D" id="3.20.20.140">
    <property type="entry name" value="Metal-dependent hydrolases"/>
    <property type="match status" value="1"/>
</dbReference>
<keyword evidence="6" id="KW-0548">Nucleotidyltransferase</keyword>
<organism evidence="12 13">
    <name type="scientific">Salimicrobium halophilum</name>
    <dbReference type="NCBI Taxonomy" id="86666"/>
    <lineage>
        <taxon>Bacteria</taxon>
        <taxon>Bacillati</taxon>
        <taxon>Bacillota</taxon>
        <taxon>Bacilli</taxon>
        <taxon>Bacillales</taxon>
        <taxon>Bacillaceae</taxon>
        <taxon>Salimicrobium</taxon>
    </lineage>
</organism>
<protein>
    <recommendedName>
        <fullName evidence="4">DNA polymerase III subunit alpha</fullName>
        <ecNumber evidence="3">2.7.7.7</ecNumber>
    </recommendedName>
</protein>